<keyword evidence="3" id="KW-1185">Reference proteome</keyword>
<feature type="compositionally biased region" description="Basic and acidic residues" evidence="1">
    <location>
        <begin position="32"/>
        <end position="41"/>
    </location>
</feature>
<evidence type="ECO:0000256" key="1">
    <source>
        <dbReference type="SAM" id="MobiDB-lite"/>
    </source>
</evidence>
<reference evidence="2 3" key="1">
    <citation type="journal article" date="2011" name="J. Bacteriol.">
        <title>Draft genome sequence of Methylophaga aminisulfidivorans MP T.</title>
        <authorList>
            <person name="Han G.H."/>
            <person name="Kim W."/>
            <person name="Chun J."/>
            <person name="Kim S.W."/>
        </authorList>
    </citation>
    <scope>NUCLEOTIDE SEQUENCE [LARGE SCALE GENOMIC DNA]</scope>
    <source>
        <strain evidence="3">MP(T)</strain>
    </source>
</reference>
<evidence type="ECO:0000313" key="2">
    <source>
        <dbReference type="EMBL" id="EGL55308.1"/>
    </source>
</evidence>
<comment type="caution">
    <text evidence="2">The sequence shown here is derived from an EMBL/GenBank/DDBJ whole genome shotgun (WGS) entry which is preliminary data.</text>
</comment>
<organism evidence="2 3">
    <name type="scientific">Methylophaga aminisulfidivorans MP</name>
    <dbReference type="NCBI Taxonomy" id="1026882"/>
    <lineage>
        <taxon>Bacteria</taxon>
        <taxon>Pseudomonadati</taxon>
        <taxon>Pseudomonadota</taxon>
        <taxon>Gammaproteobacteria</taxon>
        <taxon>Thiotrichales</taxon>
        <taxon>Piscirickettsiaceae</taxon>
        <taxon>Methylophaga</taxon>
    </lineage>
</organism>
<feature type="region of interest" description="Disordered" evidence="1">
    <location>
        <begin position="28"/>
        <end position="49"/>
    </location>
</feature>
<name>F5SXS9_9GAMM</name>
<accession>F5SXS9</accession>
<gene>
    <name evidence="2" type="ORF">MAMP_02302</name>
</gene>
<proteinExistence type="predicted"/>
<evidence type="ECO:0000313" key="3">
    <source>
        <dbReference type="Proteomes" id="UP000003544"/>
    </source>
</evidence>
<sequence>MAQAHELHITPPGLLSLERIFAATVEPWTSPKIRDTPRSDPHPPAGPLL</sequence>
<dbReference type="Proteomes" id="UP000003544">
    <property type="component" value="Unassembled WGS sequence"/>
</dbReference>
<dbReference type="AlphaFoldDB" id="F5SXS9"/>
<protein>
    <submittedName>
        <fullName evidence="2">Uncharacterized protein</fullName>
    </submittedName>
</protein>
<dbReference type="EMBL" id="AFIG01000001">
    <property type="protein sequence ID" value="EGL55308.1"/>
    <property type="molecule type" value="Genomic_DNA"/>
</dbReference>